<sequence>MAPSLRNQQPYVPGMGRLFHSPKKKHQGVTNRARVKYIGRDLEISRLQERLRELQDDGSSSPQSGPSTLPLDDEDTPIGTLNEPPELTSSDVAPDAAAGQVDPPESLVPPPKRRRTKHTTDVASMYDRWKVLVPTIVVPLLRYLRHSAGYPVATHFVPTYTCATGICTQKLQNVTLLFWDHYDTQSVPYCDCNPLPHVLIASGMFPTSLTQPQMAVAIDLLEFYIALVERSGDAVTALARSLRNFYTRRGWRVLDGKGAPLLDPFRKPLGHAIQWYDIVRVLIDRTLDDVVENARLIIATHISPLPPAVLDNLQSTAPDPETVQLPSSSQPPVLPEPTPAVATSSSISHHPASPDPIAAAVTSPSSSHHLISLQPIAAAATSPSSSHHPASPQPIPATLPEPHEGPTQSQSGQCASLLQRRCPACFGDTKWGRPFAEGGDIVVAIDGNFSHRHMRHIGDSPSFYDPEYFISKAKVDGVGARIEALRKTPPNKNYVPKVPDEAIDSCEHGHEAADEQKAKTNGERFDDTGVMALVCTHDIPIFLMNIDTPGEQLKYSMAALEELFENIPEDATVACLYDIGCVADRGNARYSYLPECIASQLIWAITVMHAYGHQWACQLVYNPRLHPGLGLRNGEGVECLWSRLRIFIPITWTSGRSQRIWLIDRQVRAIGDEMRDNLGTFLKILDTINIPEHDLRHEWMLQQQAQLSIRLHAPARLKKEVDVILTLQADIDRVESVLKVVRTQFQEVGSSPESIRIIRKLEKTSNELSQRVDNLYSSINVGDMFPELKGIQADFVWMLILARDIKINIRKRVTAQFLEYDRLDRAAGGKDNPLGTKLHQLTRKAISKRQPAIQTAIRKFNKYCTMLEELRKQHKLPDTIPLPRPLSTDLAKLRDDPGLFEDVWITALPQEKQPRWLEDLNVRDGIRAILKIDQCNEERIRLYREAENMCEWFGRELAATELAMLTFDNTLYVPLLQQRRDNIALLQRRWDTPLAPPGRLELQALWARKIVQDVLEATHIQTISPTTQDLISSCTTTFEENEDVPSDGFTLVDDIDNPEMIDIVEDVESTEDEPSHEHAPAVATRDDFAHQACTSTGPDARLWQGSVTLDVDVIHDRSSSTDPSAVQDTRHSLDAVSDADQSQGALQDAALVHQHHHQVPIASVAFVAPTQPSHGALIIHYQWTCPSALRMDGFESLKSAQFIGLPTHMPYSRALFHTTFSPSI</sequence>
<evidence type="ECO:0000313" key="3">
    <source>
        <dbReference type="Proteomes" id="UP000250043"/>
    </source>
</evidence>
<organism evidence="2 3">
    <name type="scientific">Obba rivulosa</name>
    <dbReference type="NCBI Taxonomy" id="1052685"/>
    <lineage>
        <taxon>Eukaryota</taxon>
        <taxon>Fungi</taxon>
        <taxon>Dikarya</taxon>
        <taxon>Basidiomycota</taxon>
        <taxon>Agaricomycotina</taxon>
        <taxon>Agaricomycetes</taxon>
        <taxon>Polyporales</taxon>
        <taxon>Gelatoporiaceae</taxon>
        <taxon>Obba</taxon>
    </lineage>
</organism>
<feature type="region of interest" description="Disordered" evidence="1">
    <location>
        <begin position="1"/>
        <end position="33"/>
    </location>
</feature>
<reference evidence="2 3" key="1">
    <citation type="submission" date="2016-07" db="EMBL/GenBank/DDBJ databases">
        <title>Draft genome of the white-rot fungus Obba rivulosa 3A-2.</title>
        <authorList>
            <consortium name="DOE Joint Genome Institute"/>
            <person name="Miettinen O."/>
            <person name="Riley R."/>
            <person name="Acob R."/>
            <person name="Barry K."/>
            <person name="Cullen D."/>
            <person name="De Vries R."/>
            <person name="Hainaut M."/>
            <person name="Hatakka A."/>
            <person name="Henrissat B."/>
            <person name="Hilden K."/>
            <person name="Kuo R."/>
            <person name="Labutti K."/>
            <person name="Lipzen A."/>
            <person name="Makela M.R."/>
            <person name="Sandor L."/>
            <person name="Spatafora J.W."/>
            <person name="Grigoriev I.V."/>
            <person name="Hibbett D.S."/>
        </authorList>
    </citation>
    <scope>NUCLEOTIDE SEQUENCE [LARGE SCALE GENOMIC DNA]</scope>
    <source>
        <strain evidence="2 3">3A-2</strain>
    </source>
</reference>
<feature type="compositionally biased region" description="Basic residues" evidence="1">
    <location>
        <begin position="20"/>
        <end position="33"/>
    </location>
</feature>
<dbReference type="PANTHER" id="PTHR33096:SF1">
    <property type="entry name" value="CXC1-LIKE CYSTEINE CLUSTER ASSOCIATED WITH KDZ TRANSPOSASES DOMAIN-CONTAINING PROTEIN"/>
    <property type="match status" value="1"/>
</dbReference>
<protein>
    <recommendedName>
        <fullName evidence="4">CxC1-like cysteine cluster associated with KDZ transposases domain-containing protein</fullName>
    </recommendedName>
</protein>
<gene>
    <name evidence="2" type="ORF">OBBRIDRAFT_830617</name>
</gene>
<dbReference type="OrthoDB" id="3265112at2759"/>
<dbReference type="Proteomes" id="UP000250043">
    <property type="component" value="Unassembled WGS sequence"/>
</dbReference>
<evidence type="ECO:0000313" key="2">
    <source>
        <dbReference type="EMBL" id="OCH96026.1"/>
    </source>
</evidence>
<accession>A0A8E2DUQ4</accession>
<feature type="region of interest" description="Disordered" evidence="1">
    <location>
        <begin position="378"/>
        <end position="414"/>
    </location>
</feature>
<name>A0A8E2DUQ4_9APHY</name>
<dbReference type="PANTHER" id="PTHR33096">
    <property type="entry name" value="CXC2 DOMAIN-CONTAINING PROTEIN"/>
    <property type="match status" value="1"/>
</dbReference>
<dbReference type="InterPro" id="IPR040521">
    <property type="entry name" value="KDZ"/>
</dbReference>
<proteinExistence type="predicted"/>
<dbReference type="EMBL" id="KV722333">
    <property type="protein sequence ID" value="OCH96026.1"/>
    <property type="molecule type" value="Genomic_DNA"/>
</dbReference>
<keyword evidence="3" id="KW-1185">Reference proteome</keyword>
<evidence type="ECO:0008006" key="4">
    <source>
        <dbReference type="Google" id="ProtNLM"/>
    </source>
</evidence>
<feature type="compositionally biased region" description="Low complexity" evidence="1">
    <location>
        <begin position="57"/>
        <end position="67"/>
    </location>
</feature>
<evidence type="ECO:0000256" key="1">
    <source>
        <dbReference type="SAM" id="MobiDB-lite"/>
    </source>
</evidence>
<feature type="region of interest" description="Disordered" evidence="1">
    <location>
        <begin position="49"/>
        <end position="119"/>
    </location>
</feature>
<dbReference type="Pfam" id="PF18758">
    <property type="entry name" value="KDZ"/>
    <property type="match status" value="1"/>
</dbReference>
<feature type="compositionally biased region" description="Polar residues" evidence="1">
    <location>
        <begin position="1"/>
        <end position="10"/>
    </location>
</feature>
<dbReference type="AlphaFoldDB" id="A0A8E2DUQ4"/>
<feature type="region of interest" description="Disordered" evidence="1">
    <location>
        <begin position="310"/>
        <end position="364"/>
    </location>
</feature>
<feature type="compositionally biased region" description="Low complexity" evidence="1">
    <location>
        <begin position="378"/>
        <end position="390"/>
    </location>
</feature>